<dbReference type="InterPro" id="IPR013094">
    <property type="entry name" value="AB_hydrolase_3"/>
</dbReference>
<dbReference type="InterPro" id="IPR050300">
    <property type="entry name" value="GDXG_lipolytic_enzyme"/>
</dbReference>
<evidence type="ECO:0000256" key="1">
    <source>
        <dbReference type="ARBA" id="ARBA00022801"/>
    </source>
</evidence>
<gene>
    <name evidence="3" type="ORF">H1R13_08500</name>
</gene>
<keyword evidence="4" id="KW-1185">Reference proteome</keyword>
<protein>
    <submittedName>
        <fullName evidence="3">Alpha/beta hydrolase</fullName>
    </submittedName>
</protein>
<evidence type="ECO:0000313" key="3">
    <source>
        <dbReference type="EMBL" id="MBC2865040.1"/>
    </source>
</evidence>
<accession>A0A7X1HYL2</accession>
<evidence type="ECO:0000259" key="2">
    <source>
        <dbReference type="Pfam" id="PF07859"/>
    </source>
</evidence>
<dbReference type="Gene3D" id="3.40.50.1820">
    <property type="entry name" value="alpha/beta hydrolase"/>
    <property type="match status" value="1"/>
</dbReference>
<dbReference type="EMBL" id="JACMHY010000002">
    <property type="protein sequence ID" value="MBC2865040.1"/>
    <property type="molecule type" value="Genomic_DNA"/>
</dbReference>
<dbReference type="PANTHER" id="PTHR48081">
    <property type="entry name" value="AB HYDROLASE SUPERFAMILY PROTEIN C4A8.06C"/>
    <property type="match status" value="1"/>
</dbReference>
<dbReference type="Proteomes" id="UP000517694">
    <property type="component" value="Unassembled WGS sequence"/>
</dbReference>
<dbReference type="SUPFAM" id="SSF53474">
    <property type="entry name" value="alpha/beta-Hydrolases"/>
    <property type="match status" value="1"/>
</dbReference>
<dbReference type="OrthoDB" id="128186at2"/>
<evidence type="ECO:0000313" key="4">
    <source>
        <dbReference type="Proteomes" id="UP000517694"/>
    </source>
</evidence>
<dbReference type="InterPro" id="IPR029058">
    <property type="entry name" value="AB_hydrolase_fold"/>
</dbReference>
<proteinExistence type="predicted"/>
<feature type="domain" description="Alpha/beta hydrolase fold-3" evidence="2">
    <location>
        <begin position="92"/>
        <end position="300"/>
    </location>
</feature>
<dbReference type="Pfam" id="PF07859">
    <property type="entry name" value="Abhydrolase_3"/>
    <property type="match status" value="1"/>
</dbReference>
<dbReference type="RefSeq" id="WP_159662024.1">
    <property type="nucleotide sequence ID" value="NZ_JACMHY010000002.1"/>
</dbReference>
<dbReference type="GO" id="GO:0016787">
    <property type="term" value="F:hydrolase activity"/>
    <property type="evidence" value="ECO:0007669"/>
    <property type="project" value="UniProtKB-KW"/>
</dbReference>
<sequence length="326" mass="34963">MTTIDGPVSSRHLVDPEIAPVLDVFPPLGLSAESLSQVREAQSAPVPDAPDPQALYPDVTTTEKWIPGFEGDPDVRILHYESKARTTPAAALVWMHGGGYVLGRADIDEILCRRIVTETGASVVSVDYRLAPETKEPGLVHDCYAALRWVHENAGNLGVDRDRIAVGGASAGGGLAATLAILARDRGEVPVSFQLLIYPMLDDRTGSTVHAHPYAGEFIWTPADNRFGWTSILGREPGGDDVSPYTAAARVESVAGLPPAFISVGALDLFVEEDIAYATRLIRAGIPTELHVYPGAYHAYDMVPDAHVTQAHFRDSIGALGRHFNG</sequence>
<organism evidence="3 4">
    <name type="scientific">Streptomyces mexicanus</name>
    <dbReference type="NCBI Taxonomy" id="178566"/>
    <lineage>
        <taxon>Bacteria</taxon>
        <taxon>Bacillati</taxon>
        <taxon>Actinomycetota</taxon>
        <taxon>Actinomycetes</taxon>
        <taxon>Kitasatosporales</taxon>
        <taxon>Streptomycetaceae</taxon>
        <taxon>Streptomyces</taxon>
    </lineage>
</organism>
<comment type="caution">
    <text evidence="3">The sequence shown here is derived from an EMBL/GenBank/DDBJ whole genome shotgun (WGS) entry which is preliminary data.</text>
</comment>
<name>A0A7X1HYL2_9ACTN</name>
<dbReference type="AlphaFoldDB" id="A0A7X1HYL2"/>
<reference evidence="3 4" key="1">
    <citation type="submission" date="2020-08" db="EMBL/GenBank/DDBJ databases">
        <title>Whole-Genome Sequence of French Clinical Streptomyces mexicanus Strain Q0842.</title>
        <authorList>
            <person name="Boxberger M."/>
            <person name="La Scola B."/>
        </authorList>
    </citation>
    <scope>NUCLEOTIDE SEQUENCE [LARGE SCALE GENOMIC DNA]</scope>
    <source>
        <strain evidence="3 4">Marseille-Q0842</strain>
    </source>
</reference>
<dbReference type="PANTHER" id="PTHR48081:SF8">
    <property type="entry name" value="ALPHA_BETA HYDROLASE FOLD-3 DOMAIN-CONTAINING PROTEIN-RELATED"/>
    <property type="match status" value="1"/>
</dbReference>
<keyword evidence="1 3" id="KW-0378">Hydrolase</keyword>